<name>A0A7V7S538_9BACI</name>
<dbReference type="InterPro" id="IPR010982">
    <property type="entry name" value="Lambda_DNA-bd_dom_sf"/>
</dbReference>
<dbReference type="CDD" id="cd00093">
    <property type="entry name" value="HTH_XRE"/>
    <property type="match status" value="1"/>
</dbReference>
<dbReference type="Pfam" id="PF01381">
    <property type="entry name" value="HTH_3"/>
    <property type="match status" value="1"/>
</dbReference>
<dbReference type="PANTHER" id="PTHR46558">
    <property type="entry name" value="TRACRIPTIONAL REGULATORY PROTEIN-RELATED-RELATED"/>
    <property type="match status" value="1"/>
</dbReference>
<dbReference type="EMBL" id="WBPG01000026">
    <property type="protein sequence ID" value="KAB2441398.1"/>
    <property type="molecule type" value="Genomic_DNA"/>
</dbReference>
<reference evidence="3 4" key="1">
    <citation type="submission" date="2019-10" db="EMBL/GenBank/DDBJ databases">
        <title>Bacillus from the desert of Cuatro Cinegas, Coahuila.</title>
        <authorList>
            <person name="Olmedo-Alvarez G."/>
            <person name="Saldana S."/>
            <person name="Barcelo D."/>
        </authorList>
    </citation>
    <scope>NUCLEOTIDE SEQUENCE [LARGE SCALE GENOMIC DNA]</scope>
    <source>
        <strain evidence="3 4">CH155b_5T</strain>
    </source>
</reference>
<organism evidence="3 4">
    <name type="scientific">Bacillus luti</name>
    <dbReference type="NCBI Taxonomy" id="2026191"/>
    <lineage>
        <taxon>Bacteria</taxon>
        <taxon>Bacillati</taxon>
        <taxon>Bacillota</taxon>
        <taxon>Bacilli</taxon>
        <taxon>Bacillales</taxon>
        <taxon>Bacillaceae</taxon>
        <taxon>Bacillus</taxon>
        <taxon>Bacillus cereus group</taxon>
    </lineage>
</organism>
<evidence type="ECO:0000256" key="1">
    <source>
        <dbReference type="ARBA" id="ARBA00023125"/>
    </source>
</evidence>
<evidence type="ECO:0000259" key="2">
    <source>
        <dbReference type="PROSITE" id="PS50943"/>
    </source>
</evidence>
<evidence type="ECO:0000313" key="3">
    <source>
        <dbReference type="EMBL" id="KAB2441398.1"/>
    </source>
</evidence>
<protein>
    <submittedName>
        <fullName evidence="3">Helix-turn-helix transcriptional regulator</fullName>
    </submittedName>
</protein>
<dbReference type="SMART" id="SM00530">
    <property type="entry name" value="HTH_XRE"/>
    <property type="match status" value="1"/>
</dbReference>
<comment type="caution">
    <text evidence="3">The sequence shown here is derived from an EMBL/GenBank/DDBJ whole genome shotgun (WGS) entry which is preliminary data.</text>
</comment>
<dbReference type="PROSITE" id="PS50943">
    <property type="entry name" value="HTH_CROC1"/>
    <property type="match status" value="1"/>
</dbReference>
<accession>A0A7V7S538</accession>
<keyword evidence="1" id="KW-0238">DNA-binding</keyword>
<evidence type="ECO:0000313" key="4">
    <source>
        <dbReference type="Proteomes" id="UP000470409"/>
    </source>
</evidence>
<dbReference type="PANTHER" id="PTHR46558:SF4">
    <property type="entry name" value="DNA-BIDING PHAGE PROTEIN"/>
    <property type="match status" value="1"/>
</dbReference>
<dbReference type="InterPro" id="IPR001387">
    <property type="entry name" value="Cro/C1-type_HTH"/>
</dbReference>
<dbReference type="SUPFAM" id="SSF47413">
    <property type="entry name" value="lambda repressor-like DNA-binding domains"/>
    <property type="match status" value="1"/>
</dbReference>
<dbReference type="AlphaFoldDB" id="A0A7V7S538"/>
<dbReference type="Gene3D" id="1.10.260.40">
    <property type="entry name" value="lambda repressor-like DNA-binding domains"/>
    <property type="match status" value="1"/>
</dbReference>
<dbReference type="GO" id="GO:0003677">
    <property type="term" value="F:DNA binding"/>
    <property type="evidence" value="ECO:0007669"/>
    <property type="project" value="UniProtKB-KW"/>
</dbReference>
<gene>
    <name evidence="3" type="ORF">F8163_21825</name>
</gene>
<feature type="domain" description="HTH cro/C1-type" evidence="2">
    <location>
        <begin position="4"/>
        <end position="58"/>
    </location>
</feature>
<sequence>MNSLAQARKNAGMSQAILAKKVGITRQYLSEIENRKKQPSVIIAVKIAKALNTKVEDIFFEQV</sequence>
<dbReference type="RefSeq" id="WP_151627432.1">
    <property type="nucleotide sequence ID" value="NZ_WBPG01000026.1"/>
</dbReference>
<dbReference type="Proteomes" id="UP000470409">
    <property type="component" value="Unassembled WGS sequence"/>
</dbReference>
<proteinExistence type="predicted"/>